<evidence type="ECO:0000313" key="20">
    <source>
        <dbReference type="EMBL" id="PWA16318.1"/>
    </source>
</evidence>
<evidence type="ECO:0000256" key="4">
    <source>
        <dbReference type="ARBA" id="ARBA00010371"/>
    </source>
</evidence>
<comment type="catalytic activity">
    <reaction evidence="15">
        <text>a 3-demethylubiquinone + NADH + 2 H(+) = a 3-demethylubiquinol + NAD(+)</text>
        <dbReference type="Rhea" id="RHEA:83235"/>
        <dbReference type="Rhea" id="RHEA-COMP:10914"/>
        <dbReference type="Rhea" id="RHEA-COMP:19654"/>
        <dbReference type="ChEBI" id="CHEBI:15378"/>
        <dbReference type="ChEBI" id="CHEBI:57540"/>
        <dbReference type="ChEBI" id="CHEBI:57945"/>
        <dbReference type="ChEBI" id="CHEBI:84422"/>
        <dbReference type="ChEBI" id="CHEBI:231825"/>
    </reaction>
</comment>
<feature type="domain" description="Enoyl reductase (ER)" evidence="19">
    <location>
        <begin position="66"/>
        <end position="432"/>
    </location>
</feature>
<keyword evidence="21" id="KW-1185">Reference proteome</keyword>
<dbReference type="Proteomes" id="UP000250572">
    <property type="component" value="Unassembled WGS sequence"/>
</dbReference>
<dbReference type="InterPro" id="IPR036291">
    <property type="entry name" value="NAD(P)-bd_dom_sf"/>
</dbReference>
<evidence type="ECO:0000256" key="12">
    <source>
        <dbReference type="ARBA" id="ARBA00023128"/>
    </source>
</evidence>
<dbReference type="SUPFAM" id="SSF51735">
    <property type="entry name" value="NAD(P)-binding Rossmann-fold domains"/>
    <property type="match status" value="1"/>
</dbReference>
<keyword evidence="13" id="KW-0472">Membrane</keyword>
<evidence type="ECO:0000259" key="19">
    <source>
        <dbReference type="SMART" id="SM00829"/>
    </source>
</evidence>
<evidence type="ECO:0000256" key="17">
    <source>
        <dbReference type="ARBA" id="ARBA00051220"/>
    </source>
</evidence>
<dbReference type="InterPro" id="IPR020843">
    <property type="entry name" value="ER"/>
</dbReference>
<dbReference type="GO" id="GO:0008270">
    <property type="term" value="F:zinc ion binding"/>
    <property type="evidence" value="ECO:0007669"/>
    <property type="project" value="InterPro"/>
</dbReference>
<name>A0A315V2G6_GAMAF</name>
<dbReference type="InterPro" id="IPR037397">
    <property type="entry name" value="RTN4IP1"/>
</dbReference>
<dbReference type="EMBL" id="NHOQ01002481">
    <property type="protein sequence ID" value="PWA16318.1"/>
    <property type="molecule type" value="Genomic_DNA"/>
</dbReference>
<dbReference type="AlphaFoldDB" id="A0A315V2G6"/>
<evidence type="ECO:0000256" key="15">
    <source>
        <dbReference type="ARBA" id="ARBA00050566"/>
    </source>
</evidence>
<dbReference type="PANTHER" id="PTHR11695">
    <property type="entry name" value="ALCOHOL DEHYDROGENASE RELATED"/>
    <property type="match status" value="1"/>
</dbReference>
<keyword evidence="9" id="KW-0524">Neurogenesis</keyword>
<evidence type="ECO:0000256" key="13">
    <source>
        <dbReference type="ARBA" id="ARBA00023136"/>
    </source>
</evidence>
<accession>A0A315V2G6</accession>
<dbReference type="InterPro" id="IPR013154">
    <property type="entry name" value="ADH-like_N"/>
</dbReference>
<dbReference type="FunFam" id="3.40.50.720:FF:000147">
    <property type="entry name" value="Reticulon-4-interacting protein 1 homolog, mitochondrial"/>
    <property type="match status" value="1"/>
</dbReference>
<dbReference type="CDD" id="cd08248">
    <property type="entry name" value="RTN4I1"/>
    <property type="match status" value="1"/>
</dbReference>
<dbReference type="SUPFAM" id="SSF50129">
    <property type="entry name" value="GroES-like"/>
    <property type="match status" value="1"/>
</dbReference>
<evidence type="ECO:0000256" key="10">
    <source>
        <dbReference type="ARBA" id="ARBA00022946"/>
    </source>
</evidence>
<dbReference type="GO" id="GO:0006744">
    <property type="term" value="P:ubiquinone biosynthetic process"/>
    <property type="evidence" value="ECO:0007669"/>
    <property type="project" value="UniProtKB-KW"/>
</dbReference>
<evidence type="ECO:0000256" key="18">
    <source>
        <dbReference type="ARBA" id="ARBA00071154"/>
    </source>
</evidence>
<dbReference type="STRING" id="33528.ENSGAFP00000028869"/>
<comment type="caution">
    <text evidence="20">The sequence shown here is derived from an EMBL/GenBank/DDBJ whole genome shotgun (WGS) entry which is preliminary data.</text>
</comment>
<dbReference type="GO" id="GO:0007399">
    <property type="term" value="P:nervous system development"/>
    <property type="evidence" value="ECO:0007669"/>
    <property type="project" value="UniProtKB-KW"/>
</dbReference>
<dbReference type="GO" id="GO:0005759">
    <property type="term" value="C:mitochondrial matrix"/>
    <property type="evidence" value="ECO:0007669"/>
    <property type="project" value="UniProtKB-SubCell"/>
</dbReference>
<comment type="pathway">
    <text evidence="3">Cofactor biosynthesis; ubiquinone biosynthesis.</text>
</comment>
<dbReference type="PANTHER" id="PTHR11695:SF294">
    <property type="entry name" value="RETICULON-4-INTERACTING PROTEIN 1, MITOCHONDRIAL"/>
    <property type="match status" value="1"/>
</dbReference>
<keyword evidence="8" id="KW-0521">NADP</keyword>
<evidence type="ECO:0000256" key="14">
    <source>
        <dbReference type="ARBA" id="ARBA00050485"/>
    </source>
</evidence>
<evidence type="ECO:0000256" key="8">
    <source>
        <dbReference type="ARBA" id="ARBA00022857"/>
    </source>
</evidence>
<keyword evidence="6" id="KW-0547">Nucleotide-binding</keyword>
<comment type="similarity">
    <text evidence="4">Belongs to the zinc-containing alcohol dehydrogenase family. Quinone oxidoreductase subfamily.</text>
</comment>
<comment type="catalytic activity">
    <reaction evidence="14">
        <text>3-demethylubiquinone-10 + NADPH + 2 H(+) = 3-demethylubiquinol-10 + NADP(+)</text>
        <dbReference type="Rhea" id="RHEA:83247"/>
        <dbReference type="ChEBI" id="CHEBI:15378"/>
        <dbReference type="ChEBI" id="CHEBI:57783"/>
        <dbReference type="ChEBI" id="CHEBI:58349"/>
        <dbReference type="ChEBI" id="CHEBI:64182"/>
        <dbReference type="ChEBI" id="CHEBI:231824"/>
    </reaction>
</comment>
<keyword evidence="5" id="KW-0831">Ubiquinone biosynthesis</keyword>
<protein>
    <recommendedName>
        <fullName evidence="18">NAD(P)H oxidoreductase RTN4IP1, mitochondrial</fullName>
    </recommendedName>
</protein>
<dbReference type="GO" id="GO:0016491">
    <property type="term" value="F:oxidoreductase activity"/>
    <property type="evidence" value="ECO:0007669"/>
    <property type="project" value="UniProtKB-KW"/>
</dbReference>
<dbReference type="PROSITE" id="PS01162">
    <property type="entry name" value="QOR_ZETA_CRYSTAL"/>
    <property type="match status" value="1"/>
</dbReference>
<evidence type="ECO:0000256" key="16">
    <source>
        <dbReference type="ARBA" id="ARBA00051102"/>
    </source>
</evidence>
<dbReference type="Gene3D" id="3.90.180.10">
    <property type="entry name" value="Medium-chain alcohol dehydrogenases, catalytic domain"/>
    <property type="match status" value="1"/>
</dbReference>
<proteinExistence type="inferred from homology"/>
<dbReference type="InterPro" id="IPR011032">
    <property type="entry name" value="GroES-like_sf"/>
</dbReference>
<organism evidence="20 21">
    <name type="scientific">Gambusia affinis</name>
    <name type="common">Western mosquitofish</name>
    <name type="synonym">Heterandria affinis</name>
    <dbReference type="NCBI Taxonomy" id="33528"/>
    <lineage>
        <taxon>Eukaryota</taxon>
        <taxon>Metazoa</taxon>
        <taxon>Chordata</taxon>
        <taxon>Craniata</taxon>
        <taxon>Vertebrata</taxon>
        <taxon>Euteleostomi</taxon>
        <taxon>Actinopterygii</taxon>
        <taxon>Neopterygii</taxon>
        <taxon>Teleostei</taxon>
        <taxon>Neoteleostei</taxon>
        <taxon>Acanthomorphata</taxon>
        <taxon>Ovalentaria</taxon>
        <taxon>Atherinomorphae</taxon>
        <taxon>Cyprinodontiformes</taxon>
        <taxon>Poeciliidae</taxon>
        <taxon>Poeciliinae</taxon>
        <taxon>Gambusia</taxon>
    </lineage>
</organism>
<keyword evidence="11" id="KW-0560">Oxidoreductase</keyword>
<dbReference type="Pfam" id="PF13602">
    <property type="entry name" value="ADH_zinc_N_2"/>
    <property type="match status" value="1"/>
</dbReference>
<dbReference type="InterPro" id="IPR002364">
    <property type="entry name" value="Quin_OxRdtase/zeta-crystal_CS"/>
</dbReference>
<dbReference type="SMART" id="SM00829">
    <property type="entry name" value="PKS_ER"/>
    <property type="match status" value="1"/>
</dbReference>
<comment type="catalytic activity">
    <reaction evidence="16">
        <text>3-demethylubiquinone-10 + NADH + 2 H(+) = 3-demethylubiquinol-10 + NAD(+)</text>
        <dbReference type="Rhea" id="RHEA:83243"/>
        <dbReference type="ChEBI" id="CHEBI:15378"/>
        <dbReference type="ChEBI" id="CHEBI:57540"/>
        <dbReference type="ChEBI" id="CHEBI:57945"/>
        <dbReference type="ChEBI" id="CHEBI:64182"/>
        <dbReference type="ChEBI" id="CHEBI:231824"/>
    </reaction>
</comment>
<comment type="subcellular location">
    <subcellularLocation>
        <location evidence="2">Mitochondrion matrix</location>
    </subcellularLocation>
    <subcellularLocation>
        <location evidence="1">Mitochondrion outer membrane</location>
    </subcellularLocation>
</comment>
<keyword evidence="7" id="KW-1000">Mitochondrion outer membrane</keyword>
<gene>
    <name evidence="20" type="ORF">CCH79_00004681</name>
</gene>
<dbReference type="GO" id="GO:0000166">
    <property type="term" value="F:nucleotide binding"/>
    <property type="evidence" value="ECO:0007669"/>
    <property type="project" value="UniProtKB-KW"/>
</dbReference>
<dbReference type="FunFam" id="3.90.180.10:FF:000009">
    <property type="entry name" value="Reticulon-4-interacting protein 1, mitochondrial"/>
    <property type="match status" value="1"/>
</dbReference>
<evidence type="ECO:0000256" key="5">
    <source>
        <dbReference type="ARBA" id="ARBA00022688"/>
    </source>
</evidence>
<dbReference type="InterPro" id="IPR050700">
    <property type="entry name" value="YIM1/Zinc_Alcohol_DH_Fams"/>
</dbReference>
<evidence type="ECO:0000256" key="2">
    <source>
        <dbReference type="ARBA" id="ARBA00004305"/>
    </source>
</evidence>
<evidence type="ECO:0000256" key="1">
    <source>
        <dbReference type="ARBA" id="ARBA00004294"/>
    </source>
</evidence>
<evidence type="ECO:0000256" key="6">
    <source>
        <dbReference type="ARBA" id="ARBA00022741"/>
    </source>
</evidence>
<evidence type="ECO:0000256" key="7">
    <source>
        <dbReference type="ARBA" id="ARBA00022787"/>
    </source>
</evidence>
<evidence type="ECO:0000256" key="9">
    <source>
        <dbReference type="ARBA" id="ARBA00022902"/>
    </source>
</evidence>
<keyword evidence="12" id="KW-0496">Mitochondrion</keyword>
<keyword evidence="10" id="KW-0809">Transit peptide</keyword>
<evidence type="ECO:0000313" key="21">
    <source>
        <dbReference type="Proteomes" id="UP000250572"/>
    </source>
</evidence>
<reference evidence="20 21" key="1">
    <citation type="journal article" date="2018" name="G3 (Bethesda)">
        <title>A High-Quality Reference Genome for the Invasive Mosquitofish Gambusia affinis Using a Chicago Library.</title>
        <authorList>
            <person name="Hoffberg S.L."/>
            <person name="Troendle N.J."/>
            <person name="Glenn T.C."/>
            <person name="Mahmud O."/>
            <person name="Louha S."/>
            <person name="Chalopin D."/>
            <person name="Bennetzen J.L."/>
            <person name="Mauricio R."/>
        </authorList>
    </citation>
    <scope>NUCLEOTIDE SEQUENCE [LARGE SCALE GENOMIC DNA]</scope>
    <source>
        <strain evidence="20">NE01/NJP1002.9</strain>
        <tissue evidence="20">Muscle</tissue>
    </source>
</reference>
<evidence type="ECO:0000256" key="11">
    <source>
        <dbReference type="ARBA" id="ARBA00023002"/>
    </source>
</evidence>
<evidence type="ECO:0000256" key="3">
    <source>
        <dbReference type="ARBA" id="ARBA00004749"/>
    </source>
</evidence>
<dbReference type="Gene3D" id="3.40.50.720">
    <property type="entry name" value="NAD(P)-binding Rossmann-like Domain"/>
    <property type="match status" value="1"/>
</dbReference>
<dbReference type="GO" id="GO:0005741">
    <property type="term" value="C:mitochondrial outer membrane"/>
    <property type="evidence" value="ECO:0007669"/>
    <property type="project" value="UniProtKB-SubCell"/>
</dbReference>
<dbReference type="Pfam" id="PF08240">
    <property type="entry name" value="ADH_N"/>
    <property type="match status" value="1"/>
</dbReference>
<comment type="catalytic activity">
    <reaction evidence="17">
        <text>a 3-demethylubiquinone + NADPH + 2 H(+) = a 3-demethylubiquinol + NADP(+)</text>
        <dbReference type="Rhea" id="RHEA:83239"/>
        <dbReference type="Rhea" id="RHEA-COMP:10914"/>
        <dbReference type="Rhea" id="RHEA-COMP:19654"/>
        <dbReference type="ChEBI" id="CHEBI:15378"/>
        <dbReference type="ChEBI" id="CHEBI:57783"/>
        <dbReference type="ChEBI" id="CHEBI:58349"/>
        <dbReference type="ChEBI" id="CHEBI:84422"/>
        <dbReference type="ChEBI" id="CHEBI:231825"/>
    </reaction>
</comment>
<sequence>MEYRVCGRETCFTRAPAFSNKRLFRHLSKSVCENRLHGWQRNQSRPIRTSSKAMTTIPAWVIDQYGNNDVLRFTNNATFPIINYPNEVIVKVFAAGLNPLDISMRGGYGSATMAMKRDPLNIKQTGSEFPLILGRDVSGVIMECGLDVKYFRERDEVWAAIPPWKQGSLAEFVVLSANEISHKPKSISHTQAAAIPYVATTAWSALVNTGGLSKDNCANKRILILGGSGGVGTFAIQMLKAWGAHVTVTCSHNAERFVKGLGADHVVDYTAGPVEGPLSALEKFDLVLDNIGGDTEQWALGLLKPWTGAKYVTLVTPFLRNTDQLGVADGMLQTAATVATKTIKVTLDYLMIHYQHFCKNTQLSSVFLQHLVKGVHYRWGFFAPSGPALDEIGKMVDAGQIRAVVEETFSFSQVPQAFEKLEKGHARGKTVSYQAAKMGFLRRVSGLSLRDRVRSSVIREGLKVELLLLHNERSQLRMPPGCIPGEVFQARPTRRRPQGRPRTRWRDYVSQLAWERLGIPQEELE</sequence>